<feature type="region of interest" description="Disordered" evidence="5">
    <location>
        <begin position="186"/>
        <end position="208"/>
    </location>
</feature>
<organism evidence="7 8">
    <name type="scientific">Clathrus columnatus</name>
    <dbReference type="NCBI Taxonomy" id="1419009"/>
    <lineage>
        <taxon>Eukaryota</taxon>
        <taxon>Fungi</taxon>
        <taxon>Dikarya</taxon>
        <taxon>Basidiomycota</taxon>
        <taxon>Agaricomycotina</taxon>
        <taxon>Agaricomycetes</taxon>
        <taxon>Phallomycetidae</taxon>
        <taxon>Phallales</taxon>
        <taxon>Clathraceae</taxon>
        <taxon>Clathrus</taxon>
    </lineage>
</organism>
<comment type="caution">
    <text evidence="7">The sequence shown here is derived from an EMBL/GenBank/DDBJ whole genome shotgun (WGS) entry which is preliminary data.</text>
</comment>
<evidence type="ECO:0000256" key="4">
    <source>
        <dbReference type="ARBA" id="ARBA00023242"/>
    </source>
</evidence>
<dbReference type="EMBL" id="BPWL01000009">
    <property type="protein sequence ID" value="GJJ13966.1"/>
    <property type="molecule type" value="Genomic_DNA"/>
</dbReference>
<dbReference type="AlphaFoldDB" id="A0AAV5AH47"/>
<sequence length="576" mass="63014">MSSPLSYIIETQVLHTTTTRALHAHNFSKTSTRATYILTNILSRYLILLSETCARHAQHAGRTGITVREAVSALEEIGVDIDELREYAEGEVEDLLRYTAQTAKRAEELAEIKSAIRDGSYYDPSNDIPLVYAPFDEEDISDDEAANQPIKTEEYPEYYLQPLTRNAENKDIFDVEHLASSVFPILSPEEPGSQSPPHKRTRLPSNSDLPDYIPNFFPPFPIDPQIPNSSLPRELTPPMPTLVALQQNTKDHPSSQPVESRTQVSEFRNDFKSHLPVRQPSPALPASTSTTSSYLTNIPYEQSSLANTPEWRLPKAAAPVTLTSSSSSISALLSSYSYLQSSSLSAVDVLSPNPLRHGLSMMLVGLSSRAYSPAATLFGSSVVNTCGPIPRRAAPLPAQAIPLDKNGKPIISSSIHTLPLPPPEWHARSVAGPIAYAEPTTTQGSRIPLLARGTLPHSVLTKSTRLVAPSPLERTGQKLFYGPPIPAHWNSGTVGEHKAPRGKDKDEDNEEVTKVLADAHLLAAWDYDPKDFRVGLPMARRGSKVGNPVFTSGNGPSLPTTLKRKRSEIVMGHDIL</sequence>
<evidence type="ECO:0000313" key="8">
    <source>
        <dbReference type="Proteomes" id="UP001050691"/>
    </source>
</evidence>
<dbReference type="InterPro" id="IPR009072">
    <property type="entry name" value="Histone-fold"/>
</dbReference>
<dbReference type="GO" id="GO:0005634">
    <property type="term" value="C:nucleus"/>
    <property type="evidence" value="ECO:0007669"/>
    <property type="project" value="UniProtKB-SubCell"/>
</dbReference>
<evidence type="ECO:0000256" key="3">
    <source>
        <dbReference type="ARBA" id="ARBA00023163"/>
    </source>
</evidence>
<protein>
    <recommendedName>
        <fullName evidence="6">Bromodomain associated domain-containing protein</fullName>
    </recommendedName>
</protein>
<dbReference type="GO" id="GO:0046982">
    <property type="term" value="F:protein heterodimerization activity"/>
    <property type="evidence" value="ECO:0007669"/>
    <property type="project" value="InterPro"/>
</dbReference>
<keyword evidence="2" id="KW-0805">Transcription regulation</keyword>
<dbReference type="Gene3D" id="1.10.20.10">
    <property type="entry name" value="Histone, subunit A"/>
    <property type="match status" value="1"/>
</dbReference>
<feature type="compositionally biased region" description="Basic and acidic residues" evidence="5">
    <location>
        <begin position="495"/>
        <end position="506"/>
    </location>
</feature>
<proteinExistence type="predicted"/>
<name>A0AAV5AH47_9AGAM</name>
<comment type="subcellular location">
    <subcellularLocation>
        <location evidence="1">Nucleus</location>
    </subcellularLocation>
</comment>
<evidence type="ECO:0000256" key="2">
    <source>
        <dbReference type="ARBA" id="ARBA00023015"/>
    </source>
</evidence>
<evidence type="ECO:0000256" key="1">
    <source>
        <dbReference type="ARBA" id="ARBA00004123"/>
    </source>
</evidence>
<dbReference type="Pfam" id="PF07524">
    <property type="entry name" value="Bromo_TP"/>
    <property type="match status" value="1"/>
</dbReference>
<feature type="region of interest" description="Disordered" evidence="5">
    <location>
        <begin position="481"/>
        <end position="510"/>
    </location>
</feature>
<keyword evidence="3" id="KW-0804">Transcription</keyword>
<evidence type="ECO:0000313" key="7">
    <source>
        <dbReference type="EMBL" id="GJJ13966.1"/>
    </source>
</evidence>
<reference evidence="7" key="1">
    <citation type="submission" date="2021-10" db="EMBL/GenBank/DDBJ databases">
        <title>De novo Genome Assembly of Clathrus columnatus (Basidiomycota, Fungi) Using Illumina and Nanopore Sequence Data.</title>
        <authorList>
            <person name="Ogiso-Tanaka E."/>
            <person name="Itagaki H."/>
            <person name="Hosoya T."/>
            <person name="Hosaka K."/>
        </authorList>
    </citation>
    <scope>NUCLEOTIDE SEQUENCE</scope>
    <source>
        <strain evidence="7">MO-923</strain>
    </source>
</reference>
<gene>
    <name evidence="7" type="ORF">Clacol_008223</name>
</gene>
<dbReference type="Proteomes" id="UP001050691">
    <property type="component" value="Unassembled WGS sequence"/>
</dbReference>
<keyword evidence="4" id="KW-0539">Nucleus</keyword>
<dbReference type="InterPro" id="IPR006565">
    <property type="entry name" value="BTP"/>
</dbReference>
<evidence type="ECO:0000256" key="5">
    <source>
        <dbReference type="SAM" id="MobiDB-lite"/>
    </source>
</evidence>
<keyword evidence="8" id="KW-1185">Reference proteome</keyword>
<evidence type="ECO:0000259" key="6">
    <source>
        <dbReference type="Pfam" id="PF07524"/>
    </source>
</evidence>
<feature type="domain" description="Bromodomain associated" evidence="6">
    <location>
        <begin position="12"/>
        <end position="82"/>
    </location>
</feature>
<accession>A0AAV5AH47</accession>